<name>A0AA41Z0W6_9HYPH</name>
<proteinExistence type="predicted"/>
<dbReference type="EMBL" id="JAMOIM010000041">
    <property type="protein sequence ID" value="MCW6512156.1"/>
    <property type="molecule type" value="Genomic_DNA"/>
</dbReference>
<reference evidence="1" key="1">
    <citation type="submission" date="2022-05" db="EMBL/GenBank/DDBJ databases">
        <authorList>
            <person name="Pankratov T."/>
        </authorList>
    </citation>
    <scope>NUCLEOTIDE SEQUENCE</scope>
    <source>
        <strain evidence="1">BP6-180914</strain>
    </source>
</reference>
<comment type="caution">
    <text evidence="1">The sequence shown here is derived from an EMBL/GenBank/DDBJ whole genome shotgun (WGS) entry which is preliminary data.</text>
</comment>
<dbReference type="RefSeq" id="WP_282588528.1">
    <property type="nucleotide sequence ID" value="NZ_JAMOIM010000041.1"/>
</dbReference>
<dbReference type="AlphaFoldDB" id="A0AA41Z0W6"/>
<protein>
    <submittedName>
        <fullName evidence="1">Uncharacterized protein</fullName>
    </submittedName>
</protein>
<accession>A0AA41Z0W6</accession>
<gene>
    <name evidence="1" type="ORF">M8523_29945</name>
</gene>
<evidence type="ECO:0000313" key="2">
    <source>
        <dbReference type="Proteomes" id="UP001165667"/>
    </source>
</evidence>
<organism evidence="1 2">
    <name type="scientific">Lichenifustis flavocetrariae</name>
    <dbReference type="NCBI Taxonomy" id="2949735"/>
    <lineage>
        <taxon>Bacteria</taxon>
        <taxon>Pseudomonadati</taxon>
        <taxon>Pseudomonadota</taxon>
        <taxon>Alphaproteobacteria</taxon>
        <taxon>Hyphomicrobiales</taxon>
        <taxon>Lichenihabitantaceae</taxon>
        <taxon>Lichenifustis</taxon>
    </lineage>
</organism>
<sequence>MHLDPLVLSRLPFLRVISGIAVPIRFGTNTSCCRWVFLGKVRVDLGYY</sequence>
<dbReference type="Proteomes" id="UP001165667">
    <property type="component" value="Unassembled WGS sequence"/>
</dbReference>
<keyword evidence="2" id="KW-1185">Reference proteome</keyword>
<evidence type="ECO:0000313" key="1">
    <source>
        <dbReference type="EMBL" id="MCW6512156.1"/>
    </source>
</evidence>